<dbReference type="GO" id="GO:0020037">
    <property type="term" value="F:heme binding"/>
    <property type="evidence" value="ECO:0007669"/>
    <property type="project" value="InterPro"/>
</dbReference>
<gene>
    <name evidence="21" type="ORF">BCR33DRAFT_113212</name>
</gene>
<evidence type="ECO:0000259" key="17">
    <source>
        <dbReference type="PROSITE" id="PS50255"/>
    </source>
</evidence>
<evidence type="ECO:0000313" key="22">
    <source>
        <dbReference type="Proteomes" id="UP000193642"/>
    </source>
</evidence>
<keyword evidence="22" id="KW-1185">Reference proteome</keyword>
<feature type="transmembrane region" description="Helical" evidence="16">
    <location>
        <begin position="265"/>
        <end position="284"/>
    </location>
</feature>
<feature type="domain" description="Cytochrome b5 heme-binding" evidence="17">
    <location>
        <begin position="304"/>
        <end position="430"/>
    </location>
</feature>
<protein>
    <recommendedName>
        <fullName evidence="23">Cytochrome b5 heme-binding domain-containing protein</fullName>
    </recommendedName>
</protein>
<dbReference type="PROSITE" id="PS00191">
    <property type="entry name" value="CYTOCHROME_B5_1"/>
    <property type="match status" value="1"/>
</dbReference>
<dbReference type="SUPFAM" id="SSF52343">
    <property type="entry name" value="Ferredoxin reductase-like, C-terminal NADP-linked domain"/>
    <property type="match status" value="1"/>
</dbReference>
<dbReference type="InterPro" id="IPR045266">
    <property type="entry name" value="DOH_DOMON"/>
</dbReference>
<dbReference type="InterPro" id="IPR001834">
    <property type="entry name" value="CBR-like"/>
</dbReference>
<evidence type="ECO:0000259" key="18">
    <source>
        <dbReference type="PROSITE" id="PS50836"/>
    </source>
</evidence>
<dbReference type="PROSITE" id="PS50939">
    <property type="entry name" value="CYTOCHROME_B561"/>
    <property type="match status" value="1"/>
</dbReference>
<evidence type="ECO:0000256" key="16">
    <source>
        <dbReference type="SAM" id="Phobius"/>
    </source>
</evidence>
<feature type="binding site" evidence="15">
    <location>
        <position position="555"/>
    </location>
    <ligand>
        <name>FAD</name>
        <dbReference type="ChEBI" id="CHEBI:57692"/>
    </ligand>
</feature>
<keyword evidence="7 16" id="KW-0812">Transmembrane</keyword>
<dbReference type="Proteomes" id="UP000193642">
    <property type="component" value="Unassembled WGS sequence"/>
</dbReference>
<comment type="cofactor">
    <cofactor evidence="1 15">
        <name>FAD</name>
        <dbReference type="ChEBI" id="CHEBI:57692"/>
    </cofactor>
</comment>
<organism evidence="21 22">
    <name type="scientific">Rhizoclosmatium globosum</name>
    <dbReference type="NCBI Taxonomy" id="329046"/>
    <lineage>
        <taxon>Eukaryota</taxon>
        <taxon>Fungi</taxon>
        <taxon>Fungi incertae sedis</taxon>
        <taxon>Chytridiomycota</taxon>
        <taxon>Chytridiomycota incertae sedis</taxon>
        <taxon>Chytridiomycetes</taxon>
        <taxon>Chytridiales</taxon>
        <taxon>Chytriomycetaceae</taxon>
        <taxon>Rhizoclosmatium</taxon>
    </lineage>
</organism>
<feature type="transmembrane region" description="Helical" evidence="16">
    <location>
        <begin position="127"/>
        <end position="149"/>
    </location>
</feature>
<dbReference type="PANTHER" id="PTHR19370">
    <property type="entry name" value="NADH-CYTOCHROME B5 REDUCTASE"/>
    <property type="match status" value="1"/>
</dbReference>
<dbReference type="InterPro" id="IPR006593">
    <property type="entry name" value="Cyt_b561/ferric_Rdtase_TM"/>
</dbReference>
<dbReference type="SUPFAM" id="SSF55856">
    <property type="entry name" value="Cytochrome b5-like heme/steroid binding domain"/>
    <property type="match status" value="1"/>
</dbReference>
<feature type="binding site" evidence="15">
    <location>
        <position position="531"/>
    </location>
    <ligand>
        <name>FAD</name>
        <dbReference type="ChEBI" id="CHEBI:57692"/>
    </ligand>
</feature>
<evidence type="ECO:0000256" key="1">
    <source>
        <dbReference type="ARBA" id="ARBA00001974"/>
    </source>
</evidence>
<feature type="domain" description="FAD-binding FR-type" evidence="20">
    <location>
        <begin position="473"/>
        <end position="602"/>
    </location>
</feature>
<dbReference type="InterPro" id="IPR017927">
    <property type="entry name" value="FAD-bd_FR_type"/>
</dbReference>
<evidence type="ECO:0000256" key="3">
    <source>
        <dbReference type="ARBA" id="ARBA00006105"/>
    </source>
</evidence>
<dbReference type="InterPro" id="IPR001199">
    <property type="entry name" value="Cyt_B5-like_heme/steroid-bd"/>
</dbReference>
<evidence type="ECO:0000256" key="2">
    <source>
        <dbReference type="ARBA" id="ARBA00004370"/>
    </source>
</evidence>
<evidence type="ECO:0000256" key="8">
    <source>
        <dbReference type="ARBA" id="ARBA00022723"/>
    </source>
</evidence>
<dbReference type="InterPro" id="IPR001433">
    <property type="entry name" value="OxRdtase_FAD/NAD-bd"/>
</dbReference>
<dbReference type="Pfam" id="PF00173">
    <property type="entry name" value="Cyt-b5"/>
    <property type="match status" value="1"/>
</dbReference>
<dbReference type="Gene3D" id="3.40.50.80">
    <property type="entry name" value="Nucleotide-binding domain of ferredoxin-NADP reductase (FNR) module"/>
    <property type="match status" value="1"/>
</dbReference>
<evidence type="ECO:0000256" key="5">
    <source>
        <dbReference type="ARBA" id="ARBA00022617"/>
    </source>
</evidence>
<dbReference type="AlphaFoldDB" id="A0A1Y2CIT0"/>
<dbReference type="OrthoDB" id="823504at2759"/>
<feature type="transmembrane region" description="Helical" evidence="16">
    <location>
        <begin position="161"/>
        <end position="185"/>
    </location>
</feature>
<keyword evidence="4" id="KW-0813">Transport</keyword>
<dbReference type="SMART" id="SM00665">
    <property type="entry name" value="B561"/>
    <property type="match status" value="1"/>
</dbReference>
<evidence type="ECO:0000259" key="19">
    <source>
        <dbReference type="PROSITE" id="PS50939"/>
    </source>
</evidence>
<evidence type="ECO:0000256" key="12">
    <source>
        <dbReference type="ARBA" id="ARBA00023002"/>
    </source>
</evidence>
<keyword evidence="14 16" id="KW-0472">Membrane</keyword>
<evidence type="ECO:0000256" key="10">
    <source>
        <dbReference type="ARBA" id="ARBA00022982"/>
    </source>
</evidence>
<dbReference type="CDD" id="cd06183">
    <property type="entry name" value="cyt_b5_reduct_like"/>
    <property type="match status" value="1"/>
</dbReference>
<feature type="binding site" evidence="15">
    <location>
        <position position="533"/>
    </location>
    <ligand>
        <name>FAD</name>
        <dbReference type="ChEBI" id="CHEBI:57692"/>
    </ligand>
</feature>
<dbReference type="InterPro" id="IPR018506">
    <property type="entry name" value="Cyt_B5_heme-BS"/>
</dbReference>
<keyword evidence="9 15" id="KW-0274">FAD</keyword>
<keyword evidence="12" id="KW-0560">Oxidoreductase</keyword>
<reference evidence="21 22" key="1">
    <citation type="submission" date="2016-07" db="EMBL/GenBank/DDBJ databases">
        <title>Pervasive Adenine N6-methylation of Active Genes in Fungi.</title>
        <authorList>
            <consortium name="DOE Joint Genome Institute"/>
            <person name="Mondo S.J."/>
            <person name="Dannebaum R.O."/>
            <person name="Kuo R.C."/>
            <person name="Labutti K."/>
            <person name="Haridas S."/>
            <person name="Kuo A."/>
            <person name="Salamov A."/>
            <person name="Ahrendt S.R."/>
            <person name="Lipzen A."/>
            <person name="Sullivan W."/>
            <person name="Andreopoulos W.B."/>
            <person name="Clum A."/>
            <person name="Lindquist E."/>
            <person name="Daum C."/>
            <person name="Ramamoorthy G.K."/>
            <person name="Gryganskyi A."/>
            <person name="Culley D."/>
            <person name="Magnuson J.K."/>
            <person name="James T.Y."/>
            <person name="O'Malley M.A."/>
            <person name="Stajich J.E."/>
            <person name="Spatafora J.W."/>
            <person name="Visel A."/>
            <person name="Grigoriev I.V."/>
        </authorList>
    </citation>
    <scope>NUCLEOTIDE SEQUENCE [LARGE SCALE GENOMIC DNA]</scope>
    <source>
        <strain evidence="21 22">JEL800</strain>
    </source>
</reference>
<dbReference type="CDD" id="cd08760">
    <property type="entry name" value="Cyt_b561_FRRS1_like"/>
    <property type="match status" value="1"/>
</dbReference>
<evidence type="ECO:0000256" key="13">
    <source>
        <dbReference type="ARBA" id="ARBA00023004"/>
    </source>
</evidence>
<evidence type="ECO:0000259" key="20">
    <source>
        <dbReference type="PROSITE" id="PS51384"/>
    </source>
</evidence>
<keyword evidence="5" id="KW-0349">Heme</keyword>
<comment type="caution">
    <text evidence="21">The sequence shown here is derived from an EMBL/GenBank/DDBJ whole genome shotgun (WGS) entry which is preliminary data.</text>
</comment>
<dbReference type="GO" id="GO:0016020">
    <property type="term" value="C:membrane"/>
    <property type="evidence" value="ECO:0007669"/>
    <property type="project" value="UniProtKB-SubCell"/>
</dbReference>
<evidence type="ECO:0000256" key="4">
    <source>
        <dbReference type="ARBA" id="ARBA00022448"/>
    </source>
</evidence>
<dbReference type="PROSITE" id="PS50836">
    <property type="entry name" value="DOMON"/>
    <property type="match status" value="1"/>
</dbReference>
<dbReference type="InterPro" id="IPR017938">
    <property type="entry name" value="Riboflavin_synthase-like_b-brl"/>
</dbReference>
<evidence type="ECO:0000313" key="21">
    <source>
        <dbReference type="EMBL" id="ORY46932.1"/>
    </source>
</evidence>
<evidence type="ECO:0008006" key="23">
    <source>
        <dbReference type="Google" id="ProtNLM"/>
    </source>
</evidence>
<dbReference type="GO" id="GO:0016491">
    <property type="term" value="F:oxidoreductase activity"/>
    <property type="evidence" value="ECO:0007669"/>
    <property type="project" value="UniProtKB-KW"/>
</dbReference>
<keyword evidence="11 16" id="KW-1133">Transmembrane helix</keyword>
<evidence type="ECO:0000256" key="11">
    <source>
        <dbReference type="ARBA" id="ARBA00022989"/>
    </source>
</evidence>
<accession>A0A1Y2CIT0</accession>
<dbReference type="Pfam" id="PF00970">
    <property type="entry name" value="FAD_binding_6"/>
    <property type="match status" value="1"/>
</dbReference>
<feature type="domain" description="DOMON" evidence="18">
    <location>
        <begin position="1"/>
        <end position="87"/>
    </location>
</feature>
<evidence type="ECO:0000256" key="9">
    <source>
        <dbReference type="ARBA" id="ARBA00022827"/>
    </source>
</evidence>
<dbReference type="InterPro" id="IPR008333">
    <property type="entry name" value="Cbr1-like_FAD-bd_dom"/>
</dbReference>
<dbReference type="SUPFAM" id="SSF63380">
    <property type="entry name" value="Riboflavin synthase domain-like"/>
    <property type="match status" value="1"/>
</dbReference>
<keyword evidence="13" id="KW-0408">Iron</keyword>
<evidence type="ECO:0000256" key="15">
    <source>
        <dbReference type="PIRSR" id="PIRSR601834-1"/>
    </source>
</evidence>
<evidence type="ECO:0000256" key="14">
    <source>
        <dbReference type="ARBA" id="ARBA00023136"/>
    </source>
</evidence>
<dbReference type="CDD" id="cd09631">
    <property type="entry name" value="DOMON_DOH"/>
    <property type="match status" value="1"/>
</dbReference>
<comment type="subcellular location">
    <subcellularLocation>
        <location evidence="2">Membrane</location>
    </subcellularLocation>
</comment>
<dbReference type="Gene3D" id="2.40.30.10">
    <property type="entry name" value="Translation factors"/>
    <property type="match status" value="1"/>
</dbReference>
<dbReference type="EMBL" id="MCGO01000015">
    <property type="protein sequence ID" value="ORY46932.1"/>
    <property type="molecule type" value="Genomic_DNA"/>
</dbReference>
<dbReference type="Gene3D" id="3.10.120.10">
    <property type="entry name" value="Cytochrome b5-like heme/steroid binding domain"/>
    <property type="match status" value="1"/>
</dbReference>
<dbReference type="STRING" id="329046.A0A1Y2CIT0"/>
<dbReference type="InterPro" id="IPR005018">
    <property type="entry name" value="DOMON_domain"/>
</dbReference>
<name>A0A1Y2CIT0_9FUNG</name>
<dbReference type="Pfam" id="PF00175">
    <property type="entry name" value="NAD_binding_1"/>
    <property type="match status" value="1"/>
</dbReference>
<feature type="binding site" evidence="15">
    <location>
        <position position="599"/>
    </location>
    <ligand>
        <name>FAD</name>
        <dbReference type="ChEBI" id="CHEBI:57692"/>
    </ligand>
</feature>
<evidence type="ECO:0000256" key="6">
    <source>
        <dbReference type="ARBA" id="ARBA00022630"/>
    </source>
</evidence>
<comment type="similarity">
    <text evidence="3">Belongs to the flavoprotein pyridine nucleotide cytochrome reductase family.</text>
</comment>
<dbReference type="InterPro" id="IPR036400">
    <property type="entry name" value="Cyt_B5-like_heme/steroid_sf"/>
</dbReference>
<feature type="domain" description="Cytochrome b561" evidence="19">
    <location>
        <begin position="89"/>
        <end position="288"/>
    </location>
</feature>
<dbReference type="InterPro" id="IPR039261">
    <property type="entry name" value="FNR_nucleotide-bd"/>
</dbReference>
<proteinExistence type="inferred from homology"/>
<sequence>MLGADIYFCNDGGNGSFTVQDSWSVAPQPPPSDVSQGGQDSIIYQHDITSLQNYSTRVLIFSRKLSTGDPFDTDIIHGPMDVIFAFSQSSELAWHGALNRMHSQINFYESSTAIAPSQTSTVSSSLLILHSISMYVAFIILYPLGIYVARYHRNLNRWLSIHTSLLSSVTSNVVVAALTAIIGTFGNTQSVHYKIGMAVIGLVGISSMAGYFATKLYMAHYRWSNLAAVFRYIHKYSGLLAYIVGLVDCYYGVVELSPTASEQVYYQLIFLVTVFIPPIGLYLYGEKQKHLNIDVKDYMGLNNLPLFRWEDVNHRVSLGAKWIVIDDIIYDIQKYMDFHPGGPYALNQMIGIDAAFAFNGRYTKKPLIEKFGSLGRRGANSDDEEDEKLRQQYVVNNPTTYVDEKLEALIYNHSRYARNILSNYAMGTLRDYDPTPRRSSKDVDDVTNSDSMLKESSLELGTSRVKRIPVHVNTFQHYIIGRKTLLTGPNARHPVYLFRLLFDEEDAEMHSRPGDSYLFQFVDDTGKLVSRSYTPIKVDSKGGIDFMIKLYNGEMTHYLSDAKSVRMRGPIPRTDLLNPFSESGCWKTLGLIAGGTGITPMLLIIDYHLKYCSRDPVTNRPNFHIHLLYANLDEKNIFGVKEIGELEERANGAITVTYIVSGIASEEFDGLVGNITPEVLIATMPKPLAQRKKFGLHLRVEADQPLQLVV</sequence>
<keyword evidence="8" id="KW-0479">Metal-binding</keyword>
<dbReference type="PROSITE" id="PS50255">
    <property type="entry name" value="CYTOCHROME_B5_2"/>
    <property type="match status" value="1"/>
</dbReference>
<feature type="transmembrane region" description="Helical" evidence="16">
    <location>
        <begin position="233"/>
        <end position="253"/>
    </location>
</feature>
<dbReference type="Gene3D" id="1.20.120.1770">
    <property type="match status" value="1"/>
</dbReference>
<keyword evidence="6 15" id="KW-0285">Flavoprotein</keyword>
<feature type="transmembrane region" description="Helical" evidence="16">
    <location>
        <begin position="191"/>
        <end position="212"/>
    </location>
</feature>
<feature type="binding site" evidence="15">
    <location>
        <position position="549"/>
    </location>
    <ligand>
        <name>FAD</name>
        <dbReference type="ChEBI" id="CHEBI:57692"/>
    </ligand>
</feature>
<dbReference type="PROSITE" id="PS51384">
    <property type="entry name" value="FAD_FR"/>
    <property type="match status" value="1"/>
</dbReference>
<evidence type="ECO:0000256" key="7">
    <source>
        <dbReference type="ARBA" id="ARBA00022692"/>
    </source>
</evidence>
<keyword evidence="10" id="KW-0249">Electron transport</keyword>
<dbReference type="GO" id="GO:0046872">
    <property type="term" value="F:metal ion binding"/>
    <property type="evidence" value="ECO:0007669"/>
    <property type="project" value="UniProtKB-KW"/>
</dbReference>